<accession>A0ABP7N411</accession>
<evidence type="ECO:0000313" key="1">
    <source>
        <dbReference type="EMBL" id="GAA3935855.1"/>
    </source>
</evidence>
<name>A0ABP7N411_9BACT</name>
<proteinExistence type="predicted"/>
<dbReference type="RefSeq" id="WP_345113115.1">
    <property type="nucleotide sequence ID" value="NZ_BAABDH010000036.1"/>
</dbReference>
<sequence>MLSQLKTGQAGTECEITIRHEGTDKTVRTRLLDQDEVQRYDFSSRRLPRKRCGRLG</sequence>
<comment type="caution">
    <text evidence="1">The sequence shown here is derived from an EMBL/GenBank/DDBJ whole genome shotgun (WGS) entry which is preliminary data.</text>
</comment>
<gene>
    <name evidence="1" type="ORF">GCM10022406_20230</name>
</gene>
<dbReference type="EMBL" id="BAABDH010000036">
    <property type="protein sequence ID" value="GAA3935855.1"/>
    <property type="molecule type" value="Genomic_DNA"/>
</dbReference>
<evidence type="ECO:0000313" key="2">
    <source>
        <dbReference type="Proteomes" id="UP001499909"/>
    </source>
</evidence>
<dbReference type="Proteomes" id="UP001499909">
    <property type="component" value="Unassembled WGS sequence"/>
</dbReference>
<protein>
    <submittedName>
        <fullName evidence="1">Uncharacterized protein</fullName>
    </submittedName>
</protein>
<reference evidence="2" key="1">
    <citation type="journal article" date="2019" name="Int. J. Syst. Evol. Microbiol.">
        <title>The Global Catalogue of Microorganisms (GCM) 10K type strain sequencing project: providing services to taxonomists for standard genome sequencing and annotation.</title>
        <authorList>
            <consortium name="The Broad Institute Genomics Platform"/>
            <consortium name="The Broad Institute Genome Sequencing Center for Infectious Disease"/>
            <person name="Wu L."/>
            <person name="Ma J."/>
        </authorList>
    </citation>
    <scope>NUCLEOTIDE SEQUENCE [LARGE SCALE GENOMIC DNA]</scope>
    <source>
        <strain evidence="2">JCM 17214</strain>
    </source>
</reference>
<organism evidence="1 2">
    <name type="scientific">Hymenobacter algoricola</name>
    <dbReference type="NCBI Taxonomy" id="486267"/>
    <lineage>
        <taxon>Bacteria</taxon>
        <taxon>Pseudomonadati</taxon>
        <taxon>Bacteroidota</taxon>
        <taxon>Cytophagia</taxon>
        <taxon>Cytophagales</taxon>
        <taxon>Hymenobacteraceae</taxon>
        <taxon>Hymenobacter</taxon>
    </lineage>
</organism>
<keyword evidence="2" id="KW-1185">Reference proteome</keyword>